<dbReference type="EMBL" id="CP060203">
    <property type="protein sequence ID" value="QNS40630.1"/>
    <property type="molecule type" value="Genomic_DNA"/>
</dbReference>
<evidence type="ECO:0000259" key="1">
    <source>
        <dbReference type="Pfam" id="PF00535"/>
    </source>
</evidence>
<reference evidence="2 3" key="1">
    <citation type="submission" date="2020-07" db="EMBL/GenBank/DDBJ databases">
        <title>Complete genome and description of Chryseobacterium manosquense strain Marseille-Q2069 sp. nov.</title>
        <authorList>
            <person name="Boxberger M."/>
        </authorList>
    </citation>
    <scope>NUCLEOTIDE SEQUENCE [LARGE SCALE GENOMIC DNA]</scope>
    <source>
        <strain evidence="2 3">Marseille-Q2069</strain>
    </source>
</reference>
<dbReference type="AlphaFoldDB" id="A0A7H1DUH2"/>
<dbReference type="InterPro" id="IPR029044">
    <property type="entry name" value="Nucleotide-diphossugar_trans"/>
</dbReference>
<gene>
    <name evidence="2" type="ORF">H0S70_09675</name>
</gene>
<dbReference type="InterPro" id="IPR001173">
    <property type="entry name" value="Glyco_trans_2-like"/>
</dbReference>
<evidence type="ECO:0000313" key="2">
    <source>
        <dbReference type="EMBL" id="QNS40630.1"/>
    </source>
</evidence>
<dbReference type="Pfam" id="PF00535">
    <property type="entry name" value="Glycos_transf_2"/>
    <property type="match status" value="1"/>
</dbReference>
<proteinExistence type="predicted"/>
<name>A0A7H1DUH2_9FLAO</name>
<dbReference type="Gene3D" id="3.90.550.10">
    <property type="entry name" value="Spore Coat Polysaccharide Biosynthesis Protein SpsA, Chain A"/>
    <property type="match status" value="1"/>
</dbReference>
<dbReference type="GO" id="GO:0016758">
    <property type="term" value="F:hexosyltransferase activity"/>
    <property type="evidence" value="ECO:0007669"/>
    <property type="project" value="UniProtKB-ARBA"/>
</dbReference>
<dbReference type="Proteomes" id="UP000516438">
    <property type="component" value="Chromosome"/>
</dbReference>
<sequence>MSINPKLSVILPAYNAEKHIAEAVESILNQTFSDFEFIIIEDHSTDNTLAVLKNYAARDERIILTEKPENKDFKGYVENLNLGLAMAKGKYVARMDADDIALPTRLEKQMNILENNSDIFMVGCSLKLIDEVGNTIGVLDAKQNHNEIVRKFNMENAMFHPALMFRNNSKVKYRDKMHATEDFDFYLQHLADGARFYNIPEYLMDYRILKKSLSRTSSRLIKMLFLEKAKHFYKEKVSTGSDTYADMNDEDLKKILKNDKILPKEILLFGLDTALMYNMQNEAQIIYSKLKEFYDYRSYKSLLLSNPMINMYSYLRLKKVAQFGIITNAQ</sequence>
<dbReference type="RefSeq" id="WP_188320641.1">
    <property type="nucleotide sequence ID" value="NZ_CP060203.1"/>
</dbReference>
<protein>
    <submittedName>
        <fullName evidence="2">Glycosyltransferase family 2 protein</fullName>
    </submittedName>
</protein>
<keyword evidence="3" id="KW-1185">Reference proteome</keyword>
<feature type="domain" description="Glycosyltransferase 2-like" evidence="1">
    <location>
        <begin position="8"/>
        <end position="133"/>
    </location>
</feature>
<evidence type="ECO:0000313" key="3">
    <source>
        <dbReference type="Proteomes" id="UP000516438"/>
    </source>
</evidence>
<dbReference type="SUPFAM" id="SSF53448">
    <property type="entry name" value="Nucleotide-diphospho-sugar transferases"/>
    <property type="match status" value="1"/>
</dbReference>
<dbReference type="PANTHER" id="PTHR22916:SF3">
    <property type="entry name" value="UDP-GLCNAC:BETAGAL BETA-1,3-N-ACETYLGLUCOSAMINYLTRANSFERASE-LIKE PROTEIN 1"/>
    <property type="match status" value="1"/>
</dbReference>
<dbReference type="PANTHER" id="PTHR22916">
    <property type="entry name" value="GLYCOSYLTRANSFERASE"/>
    <property type="match status" value="1"/>
</dbReference>
<dbReference type="CDD" id="cd00761">
    <property type="entry name" value="Glyco_tranf_GTA_type"/>
    <property type="match status" value="1"/>
</dbReference>
<dbReference type="KEGG" id="cmaq:H0S70_09675"/>
<keyword evidence="2" id="KW-0808">Transferase</keyword>
<organism evidence="2 3">
    <name type="scientific">Chryseobacterium manosquense</name>
    <dbReference type="NCBI Taxonomy" id="2754694"/>
    <lineage>
        <taxon>Bacteria</taxon>
        <taxon>Pseudomonadati</taxon>
        <taxon>Bacteroidota</taxon>
        <taxon>Flavobacteriia</taxon>
        <taxon>Flavobacteriales</taxon>
        <taxon>Weeksellaceae</taxon>
        <taxon>Chryseobacterium group</taxon>
        <taxon>Chryseobacterium</taxon>
    </lineage>
</organism>
<accession>A0A7H1DUH2</accession>